<dbReference type="InterPro" id="IPR032720">
    <property type="entry name" value="Cys_rich_CWC"/>
</dbReference>
<comment type="caution">
    <text evidence="1">The sequence shown here is derived from an EMBL/GenBank/DDBJ whole genome shotgun (WGS) entry which is preliminary data.</text>
</comment>
<evidence type="ECO:0000313" key="1">
    <source>
        <dbReference type="EMBL" id="GGB46212.1"/>
    </source>
</evidence>
<proteinExistence type="predicted"/>
<dbReference type="Proteomes" id="UP000617555">
    <property type="component" value="Unassembled WGS sequence"/>
</dbReference>
<reference evidence="2" key="1">
    <citation type="journal article" date="2019" name="Int. J. Syst. Evol. Microbiol.">
        <title>The Global Catalogue of Microorganisms (GCM) 10K type strain sequencing project: providing services to taxonomists for standard genome sequencing and annotation.</title>
        <authorList>
            <consortium name="The Broad Institute Genomics Platform"/>
            <consortium name="The Broad Institute Genome Sequencing Center for Infectious Disease"/>
            <person name="Wu L."/>
            <person name="Ma J."/>
        </authorList>
    </citation>
    <scope>NUCLEOTIDE SEQUENCE [LARGE SCALE GENOMIC DNA]</scope>
    <source>
        <strain evidence="2">CGMCC 1.15339</strain>
    </source>
</reference>
<organism evidence="1 2">
    <name type="scientific">Shewanella inventionis</name>
    <dbReference type="NCBI Taxonomy" id="1738770"/>
    <lineage>
        <taxon>Bacteria</taxon>
        <taxon>Pseudomonadati</taxon>
        <taxon>Pseudomonadota</taxon>
        <taxon>Gammaproteobacteria</taxon>
        <taxon>Alteromonadales</taxon>
        <taxon>Shewanellaceae</taxon>
        <taxon>Shewanella</taxon>
    </lineage>
</organism>
<dbReference type="Pfam" id="PF14375">
    <property type="entry name" value="Cys_rich_CWC"/>
    <property type="match status" value="1"/>
</dbReference>
<gene>
    <name evidence="1" type="ORF">GCM10011607_02910</name>
</gene>
<keyword evidence="2" id="KW-1185">Reference proteome</keyword>
<dbReference type="EMBL" id="BMII01000002">
    <property type="protein sequence ID" value="GGB46212.1"/>
    <property type="molecule type" value="Genomic_DNA"/>
</dbReference>
<name>A0ABQ1IMJ4_9GAMM</name>
<dbReference type="RefSeq" id="WP_188736200.1">
    <property type="nucleotide sequence ID" value="NZ_BMII01000002.1"/>
</dbReference>
<evidence type="ECO:0008006" key="3">
    <source>
        <dbReference type="Google" id="ProtNLM"/>
    </source>
</evidence>
<protein>
    <recommendedName>
        <fullName evidence="3">Cysteine-rich CWC family protein</fullName>
    </recommendedName>
</protein>
<accession>A0ABQ1IMJ4</accession>
<sequence length="83" mass="8880">MTELASLCPICQQRNACAMASGQDISRCWCVDTAYHAVELVKQYVEAHPDKVIGSEQCVCAACLADIAQCSVAQSSAVDIFIP</sequence>
<evidence type="ECO:0000313" key="2">
    <source>
        <dbReference type="Proteomes" id="UP000617555"/>
    </source>
</evidence>